<dbReference type="EnsemblFungi" id="EJT69785">
    <property type="protein sequence ID" value="EJT69785"/>
    <property type="gene ID" value="GGTG_12668"/>
</dbReference>
<dbReference type="GeneID" id="20353126"/>
<feature type="domain" description="RDRP core" evidence="3">
    <location>
        <begin position="543"/>
        <end position="1192"/>
    </location>
</feature>
<evidence type="ECO:0000313" key="6">
    <source>
        <dbReference type="Proteomes" id="UP000006039"/>
    </source>
</evidence>
<feature type="region of interest" description="Disordered" evidence="2">
    <location>
        <begin position="1418"/>
        <end position="1442"/>
    </location>
</feature>
<dbReference type="EMBL" id="GL385403">
    <property type="protein sequence ID" value="EJT69785.1"/>
    <property type="molecule type" value="Genomic_DNA"/>
</dbReference>
<keyword evidence="1 4" id="KW-0696">RNA-directed RNA polymerase</keyword>
<feature type="compositionally biased region" description="Polar residues" evidence="2">
    <location>
        <begin position="1"/>
        <end position="21"/>
    </location>
</feature>
<dbReference type="HOGENOM" id="CLU_002322_1_1_1"/>
<dbReference type="InterPro" id="IPR057596">
    <property type="entry name" value="RDRP_core"/>
</dbReference>
<dbReference type="OrthoDB" id="10055769at2759"/>
<evidence type="ECO:0000256" key="2">
    <source>
        <dbReference type="SAM" id="MobiDB-lite"/>
    </source>
</evidence>
<keyword evidence="1" id="KW-0694">RNA-binding</keyword>
<proteinExistence type="inferred from homology"/>
<dbReference type="GO" id="GO:0003968">
    <property type="term" value="F:RNA-directed RNA polymerase activity"/>
    <property type="evidence" value="ECO:0007669"/>
    <property type="project" value="UniProtKB-KW"/>
</dbReference>
<dbReference type="Pfam" id="PF05183">
    <property type="entry name" value="RdRP"/>
    <property type="match status" value="1"/>
</dbReference>
<gene>
    <name evidence="5" type="primary">20353126</name>
    <name evidence="4" type="ORF">GGTG_12668</name>
</gene>
<evidence type="ECO:0000313" key="5">
    <source>
        <dbReference type="EnsemblFungi" id="EJT69785"/>
    </source>
</evidence>
<feature type="compositionally biased region" description="Acidic residues" evidence="2">
    <location>
        <begin position="1431"/>
        <end position="1442"/>
    </location>
</feature>
<accession>J3PGN9</accession>
<dbReference type="Gene3D" id="1.10.8.790">
    <property type="entry name" value="RNA-dependent RNA polymerase, slab domain, helical subdomain-like"/>
    <property type="match status" value="1"/>
</dbReference>
<reference evidence="5" key="5">
    <citation type="submission" date="2018-04" db="UniProtKB">
        <authorList>
            <consortium name="EnsemblFungi"/>
        </authorList>
    </citation>
    <scope>IDENTIFICATION</scope>
    <source>
        <strain evidence="5">R3-111a-1</strain>
    </source>
</reference>
<feature type="region of interest" description="Disordered" evidence="2">
    <location>
        <begin position="231"/>
        <end position="283"/>
    </location>
</feature>
<reference evidence="6" key="1">
    <citation type="submission" date="2010-07" db="EMBL/GenBank/DDBJ databases">
        <title>The genome sequence of Gaeumannomyces graminis var. tritici strain R3-111a-1.</title>
        <authorList>
            <consortium name="The Broad Institute Genome Sequencing Platform"/>
            <person name="Ma L.-J."/>
            <person name="Dead R."/>
            <person name="Young S."/>
            <person name="Zeng Q."/>
            <person name="Koehrsen M."/>
            <person name="Alvarado L."/>
            <person name="Berlin A."/>
            <person name="Chapman S.B."/>
            <person name="Chen Z."/>
            <person name="Freedman E."/>
            <person name="Gellesch M."/>
            <person name="Goldberg J."/>
            <person name="Griggs A."/>
            <person name="Gujja S."/>
            <person name="Heilman E.R."/>
            <person name="Heiman D."/>
            <person name="Hepburn T."/>
            <person name="Howarth C."/>
            <person name="Jen D."/>
            <person name="Larson L."/>
            <person name="Mehta T."/>
            <person name="Neiman D."/>
            <person name="Pearson M."/>
            <person name="Roberts A."/>
            <person name="Saif S."/>
            <person name="Shea T."/>
            <person name="Shenoy N."/>
            <person name="Sisk P."/>
            <person name="Stolte C."/>
            <person name="Sykes S."/>
            <person name="Walk T."/>
            <person name="White J."/>
            <person name="Yandava C."/>
            <person name="Haas B."/>
            <person name="Nusbaum C."/>
            <person name="Birren B."/>
        </authorList>
    </citation>
    <scope>NUCLEOTIDE SEQUENCE [LARGE SCALE GENOMIC DNA]</scope>
    <source>
        <strain evidence="6">R3-111a-1</strain>
    </source>
</reference>
<comment type="similarity">
    <text evidence="1">Belongs to the RdRP family.</text>
</comment>
<dbReference type="STRING" id="644352.J3PGN9"/>
<evidence type="ECO:0000256" key="1">
    <source>
        <dbReference type="RuleBase" id="RU363098"/>
    </source>
</evidence>
<dbReference type="RefSeq" id="XP_009228833.1">
    <property type="nucleotide sequence ID" value="XM_009230569.1"/>
</dbReference>
<name>J3PGN9_GAET3</name>
<dbReference type="GO" id="GO:0003723">
    <property type="term" value="F:RNA binding"/>
    <property type="evidence" value="ECO:0007669"/>
    <property type="project" value="UniProtKB-KW"/>
</dbReference>
<feature type="compositionally biased region" description="Low complexity" evidence="2">
    <location>
        <begin position="385"/>
        <end position="403"/>
    </location>
</feature>
<feature type="region of interest" description="Disordered" evidence="2">
    <location>
        <begin position="373"/>
        <end position="403"/>
    </location>
</feature>
<dbReference type="GO" id="GO:0030422">
    <property type="term" value="P:siRNA processing"/>
    <property type="evidence" value="ECO:0007669"/>
    <property type="project" value="TreeGrafter"/>
</dbReference>
<reference evidence="5" key="4">
    <citation type="journal article" date="2015" name="G3 (Bethesda)">
        <title>Genome sequences of three phytopathogenic species of the Magnaporthaceae family of fungi.</title>
        <authorList>
            <person name="Okagaki L.H."/>
            <person name="Nunes C.C."/>
            <person name="Sailsbery J."/>
            <person name="Clay B."/>
            <person name="Brown D."/>
            <person name="John T."/>
            <person name="Oh Y."/>
            <person name="Young N."/>
            <person name="Fitzgerald M."/>
            <person name="Haas B.J."/>
            <person name="Zeng Q."/>
            <person name="Young S."/>
            <person name="Adiconis X."/>
            <person name="Fan L."/>
            <person name="Levin J.Z."/>
            <person name="Mitchell T.K."/>
            <person name="Okubara P.A."/>
            <person name="Farman M.L."/>
            <person name="Kohn L.M."/>
            <person name="Birren B."/>
            <person name="Ma L.-J."/>
            <person name="Dean R.A."/>
        </authorList>
    </citation>
    <scope>NUCLEOTIDE SEQUENCE</scope>
    <source>
        <strain evidence="5">R3-111a-1</strain>
    </source>
</reference>
<feature type="region of interest" description="Disordered" evidence="2">
    <location>
        <begin position="1"/>
        <end position="22"/>
    </location>
</feature>
<feature type="region of interest" description="Disordered" evidence="2">
    <location>
        <begin position="165"/>
        <end position="216"/>
    </location>
</feature>
<feature type="region of interest" description="Disordered" evidence="2">
    <location>
        <begin position="300"/>
        <end position="352"/>
    </location>
</feature>
<feature type="compositionally biased region" description="Polar residues" evidence="2">
    <location>
        <begin position="307"/>
        <end position="316"/>
    </location>
</feature>
<keyword evidence="6" id="KW-1185">Reference proteome</keyword>
<feature type="compositionally biased region" description="Polar residues" evidence="2">
    <location>
        <begin position="231"/>
        <end position="247"/>
    </location>
</feature>
<dbReference type="InterPro" id="IPR007855">
    <property type="entry name" value="RDRP"/>
</dbReference>
<evidence type="ECO:0000313" key="4">
    <source>
        <dbReference type="EMBL" id="EJT69785.1"/>
    </source>
</evidence>
<dbReference type="PANTHER" id="PTHR23079:SF14">
    <property type="entry name" value="RNA-DEPENDENT RNA POLYMERASE"/>
    <property type="match status" value="1"/>
</dbReference>
<dbReference type="PANTHER" id="PTHR23079">
    <property type="entry name" value="RNA-DEPENDENT RNA POLYMERASE"/>
    <property type="match status" value="1"/>
</dbReference>
<dbReference type="EC" id="2.7.7.48" evidence="1"/>
<feature type="compositionally biased region" description="Polar residues" evidence="2">
    <location>
        <begin position="266"/>
        <end position="275"/>
    </location>
</feature>
<sequence length="1442" mass="161235">MAARSFANTRGQPPSTPTKQNVDAVRAKINGVFQSLNTGIGLRLIAPDPAATPSSRKQHADQSGDRCNQIWSEFQYQYHQGDIDFVLREFHIRAKKTLSGWVPKPRADSRTLPAATTNPHRARDDCQVEALQELLRDVLVEHRKQMPQRPARLFNKAASDGVVLERSSGARRAPGLSTSRKHGAKRMSDDETLSDESIKRPKSSGSEGGVRLTLEKANSDLDSVMVRESFTTKSMSFSGPSSTQDPRSQPEYPTPSATARKPSPPTMQVSTSSYCDRSANTSSTSLASAFTNVSAVFSADEDDNEPFDTQTTVEASSQERKRINSRLSKSARMAPRAEVRAPSSGSRFSDAEPSLDELQAMWDAEQAVVSRPTRIPAISTKPQHSPSSSSSRSAEASPTYSSSWSGSLVDVLAEQARMISEPVPSPVRSHNTLQDRLDLVWPKFPPWLRAAPLAVAWEVCRVALHCGVDLCEVNGMFYDNSWKEQKTLRSVLYQRPEFRTRAFPEQPSSDAWAAALGSFNSRGQNVILSATLDFNMAPGPLFKLRMSPLKLDDSHRLSRRFGSDRFLEVLYPSPNSTNVPPALRGKDARTAANKWLARGVHQLAGREWAAFYTKDAGYKKPATHLSLGRDSAKAVFKDRTYLFAIDGHDFQTPSPMNSLPPKDQKVVARTRLSVFRMLDWLLQLQKNKGQPYLKLFSRIALGLSPTYPTVTFEPHQIRAQAKDLLSPQGNVMNDGVGLMSRSVAQKIQKTLGLVTVPCAVQGRLGSAKGMWIIDVEDLSGEDWIETYPSQRKWECDIGDPDQRTLEVRSHASELRSARLNLQFLPVLEDRSRDKDAFRTAVGDLLGENLQTELGGLRAALNRPIQHRQWVHENSSNRDTRVRHGQVPFLGGSPDKDEELMNMMLDHGFDPKKQKYLQDLAWVLQKKKCETLKEKLNITVGKSAYAYMVVDFGGHLEPDEVHMCFSSKFQVDDFADTLLDGIELLVARSPAHYISDIQKVKAVFKPALKDLKDVIVFPRKGRVALADKLSGGDYDGDKAWVCWDQAIVKNFVNSPVPRAPDLFERGYLSKIKDKMDDLVKEHGLETATSELIERSFLFNMRQNHLGICTNFKERLCYKRRNVYDDCAVLLSTLLSNLVDQSKQGIEFSAKQWRKLRNDLNEPNELDLPLYKEGNWPHRHKKPEHIIDYLKFSVAKPLIDKELGIFQKAISGAKMAPGVSGPFVSPSKGGSGQMADNVSSEAYHFDSDLTELYNEFSKMESQPIKALLTSLQTDICNVEKKWKQTMSMREVGTGEGVSKTGADSDYRRKVLEVYDEWVAIQPDKTAHRALADSKVVSMLEQHFWHPEDSQWALLRASMAFKLFYRTGYKFVWRMAGRQLMRLKSLAVAKTGGPAMAVVPGMYAALRPDGKLIKQLVARDEGSGSHYTGAGGEDGSDDEDEDWKE</sequence>
<dbReference type="GO" id="GO:0031380">
    <property type="term" value="C:nuclear RNA-directed RNA polymerase complex"/>
    <property type="evidence" value="ECO:0007669"/>
    <property type="project" value="TreeGrafter"/>
</dbReference>
<keyword evidence="1" id="KW-0808">Transferase</keyword>
<dbReference type="eggNOG" id="KOG0988">
    <property type="taxonomic scope" value="Eukaryota"/>
</dbReference>
<evidence type="ECO:0000259" key="3">
    <source>
        <dbReference type="Pfam" id="PF05183"/>
    </source>
</evidence>
<dbReference type="Proteomes" id="UP000006039">
    <property type="component" value="Unassembled WGS sequence"/>
</dbReference>
<dbReference type="VEuPathDB" id="FungiDB:GGTG_12668"/>
<protein>
    <recommendedName>
        <fullName evidence="1">RNA-dependent RNA polymerase</fullName>
        <ecNumber evidence="1">2.7.7.48</ecNumber>
    </recommendedName>
</protein>
<comment type="catalytic activity">
    <reaction evidence="1">
        <text>RNA(n) + a ribonucleoside 5'-triphosphate = RNA(n+1) + diphosphate</text>
        <dbReference type="Rhea" id="RHEA:21248"/>
        <dbReference type="Rhea" id="RHEA-COMP:14527"/>
        <dbReference type="Rhea" id="RHEA-COMP:17342"/>
        <dbReference type="ChEBI" id="CHEBI:33019"/>
        <dbReference type="ChEBI" id="CHEBI:61557"/>
        <dbReference type="ChEBI" id="CHEBI:140395"/>
        <dbReference type="EC" id="2.7.7.48"/>
    </reaction>
</comment>
<reference evidence="4" key="2">
    <citation type="submission" date="2010-07" db="EMBL/GenBank/DDBJ databases">
        <authorList>
            <consortium name="The Broad Institute Genome Sequencing Platform"/>
            <consortium name="Broad Institute Genome Sequencing Center for Infectious Disease"/>
            <person name="Ma L.-J."/>
            <person name="Dead R."/>
            <person name="Young S."/>
            <person name="Zeng Q."/>
            <person name="Koehrsen M."/>
            <person name="Alvarado L."/>
            <person name="Berlin A."/>
            <person name="Chapman S.B."/>
            <person name="Chen Z."/>
            <person name="Freedman E."/>
            <person name="Gellesch M."/>
            <person name="Goldberg J."/>
            <person name="Griggs A."/>
            <person name="Gujja S."/>
            <person name="Heilman E.R."/>
            <person name="Heiman D."/>
            <person name="Hepburn T."/>
            <person name="Howarth C."/>
            <person name="Jen D."/>
            <person name="Larson L."/>
            <person name="Mehta T."/>
            <person name="Neiman D."/>
            <person name="Pearson M."/>
            <person name="Roberts A."/>
            <person name="Saif S."/>
            <person name="Shea T."/>
            <person name="Shenoy N."/>
            <person name="Sisk P."/>
            <person name="Stolte C."/>
            <person name="Sykes S."/>
            <person name="Walk T."/>
            <person name="White J."/>
            <person name="Yandava C."/>
            <person name="Haas B."/>
            <person name="Nusbaum C."/>
            <person name="Birren B."/>
        </authorList>
    </citation>
    <scope>NUCLEOTIDE SEQUENCE</scope>
    <source>
        <strain evidence="4">R3-111a-1</strain>
    </source>
</reference>
<keyword evidence="1" id="KW-0548">Nucleotidyltransferase</keyword>
<organism evidence="4">
    <name type="scientific">Gaeumannomyces tritici (strain R3-111a-1)</name>
    <name type="common">Wheat and barley take-all root rot fungus</name>
    <name type="synonym">Gaeumannomyces graminis var. tritici</name>
    <dbReference type="NCBI Taxonomy" id="644352"/>
    <lineage>
        <taxon>Eukaryota</taxon>
        <taxon>Fungi</taxon>
        <taxon>Dikarya</taxon>
        <taxon>Ascomycota</taxon>
        <taxon>Pezizomycotina</taxon>
        <taxon>Sordariomycetes</taxon>
        <taxon>Sordariomycetidae</taxon>
        <taxon>Magnaporthales</taxon>
        <taxon>Magnaporthaceae</taxon>
        <taxon>Gaeumannomyces</taxon>
    </lineage>
</organism>
<reference evidence="4" key="3">
    <citation type="submission" date="2010-09" db="EMBL/GenBank/DDBJ databases">
        <title>Annotation of Gaeumannomyces graminis var. tritici R3-111a-1.</title>
        <authorList>
            <consortium name="The Broad Institute Genome Sequencing Platform"/>
            <person name="Ma L.-J."/>
            <person name="Dead R."/>
            <person name="Young S.K."/>
            <person name="Zeng Q."/>
            <person name="Gargeya S."/>
            <person name="Fitzgerald M."/>
            <person name="Haas B."/>
            <person name="Abouelleil A."/>
            <person name="Alvarado L."/>
            <person name="Arachchi H.M."/>
            <person name="Berlin A."/>
            <person name="Brown A."/>
            <person name="Chapman S.B."/>
            <person name="Chen Z."/>
            <person name="Dunbar C."/>
            <person name="Freedman E."/>
            <person name="Gearin G."/>
            <person name="Gellesch M."/>
            <person name="Goldberg J."/>
            <person name="Griggs A."/>
            <person name="Gujja S."/>
            <person name="Heiman D."/>
            <person name="Howarth C."/>
            <person name="Larson L."/>
            <person name="Lui A."/>
            <person name="MacDonald P.J.P."/>
            <person name="Mehta T."/>
            <person name="Montmayeur A."/>
            <person name="Murphy C."/>
            <person name="Neiman D."/>
            <person name="Pearson M."/>
            <person name="Priest M."/>
            <person name="Roberts A."/>
            <person name="Saif S."/>
            <person name="Shea T."/>
            <person name="Shenoy N."/>
            <person name="Sisk P."/>
            <person name="Stolte C."/>
            <person name="Sykes S."/>
            <person name="Yandava C."/>
            <person name="Wortman J."/>
            <person name="Nusbaum C."/>
            <person name="Birren B."/>
        </authorList>
    </citation>
    <scope>NUCLEOTIDE SEQUENCE</scope>
    <source>
        <strain evidence="4">R3-111a-1</strain>
    </source>
</reference>